<sequence>MVKNLFVLFLVVFFLSCEKKPVTPQEMILGNWSVVNKDSVMPWERDIRGFEFLADSTCDYKVGFWDWHKYQEERNRAIKNKQSLDDKILNYLGTKTKYKITKDSLKIFNLTEKIWELYQIKKFNKDTLIVKRDTIVSTFTKKKYDIGMSPDFDAVVFSSSLCYGSCPANDLVISKTGEVLYKGSYHVLNEGWYTAKIPLTEFEKIQRRFKEADYMGLKNDYYTMVTDSQQISVSFIKDGKIIKTISDYADSAPNEFIWAYTPLMYLGQKLDLKSKENKKYLDNDFFHSSFVTVDEQKGMNLTQSEVFYLVTLLMDAKNVDVRFDEKYLLRYDNNYIKEVKTDGRYYKLYLKNGKTEIKDIGFNYITDNKLSEKIEIIKR</sequence>
<dbReference type="Pfam" id="PF20033">
    <property type="entry name" value="DUF6438"/>
    <property type="match status" value="1"/>
</dbReference>
<reference evidence="3" key="1">
    <citation type="journal article" date="2019" name="Int. J. Syst. Evol. Microbiol.">
        <title>The Global Catalogue of Microorganisms (GCM) 10K type strain sequencing project: providing services to taxonomists for standard genome sequencing and annotation.</title>
        <authorList>
            <consortium name="The Broad Institute Genomics Platform"/>
            <consortium name="The Broad Institute Genome Sequencing Center for Infectious Disease"/>
            <person name="Wu L."/>
            <person name="Ma J."/>
        </authorList>
    </citation>
    <scope>NUCLEOTIDE SEQUENCE [LARGE SCALE GENOMIC DNA]</scope>
    <source>
        <strain evidence="3">KCTC 42107</strain>
    </source>
</reference>
<protein>
    <submittedName>
        <fullName evidence="2">DUF6438 domain-containing protein</fullName>
    </submittedName>
</protein>
<proteinExistence type="predicted"/>
<evidence type="ECO:0000313" key="2">
    <source>
        <dbReference type="EMBL" id="MFD2603380.1"/>
    </source>
</evidence>
<dbReference type="InterPro" id="IPR045497">
    <property type="entry name" value="DUF6438"/>
</dbReference>
<dbReference type="Proteomes" id="UP001597480">
    <property type="component" value="Unassembled WGS sequence"/>
</dbReference>
<organism evidence="2 3">
    <name type="scientific">Flavobacterium suzhouense</name>
    <dbReference type="NCBI Taxonomy" id="1529638"/>
    <lineage>
        <taxon>Bacteria</taxon>
        <taxon>Pseudomonadati</taxon>
        <taxon>Bacteroidota</taxon>
        <taxon>Flavobacteriia</taxon>
        <taxon>Flavobacteriales</taxon>
        <taxon>Flavobacteriaceae</taxon>
        <taxon>Flavobacterium</taxon>
    </lineage>
</organism>
<evidence type="ECO:0000259" key="1">
    <source>
        <dbReference type="Pfam" id="PF20033"/>
    </source>
</evidence>
<gene>
    <name evidence="2" type="ORF">ACFSR3_15055</name>
</gene>
<feature type="domain" description="DUF6438" evidence="1">
    <location>
        <begin position="154"/>
        <end position="264"/>
    </location>
</feature>
<comment type="caution">
    <text evidence="2">The sequence shown here is derived from an EMBL/GenBank/DDBJ whole genome shotgun (WGS) entry which is preliminary data.</text>
</comment>
<name>A0ABW5NWZ7_9FLAO</name>
<accession>A0ABW5NWZ7</accession>
<keyword evidence="3" id="KW-1185">Reference proteome</keyword>
<dbReference type="RefSeq" id="WP_379822143.1">
    <property type="nucleotide sequence ID" value="NZ_JBHUMD010000029.1"/>
</dbReference>
<dbReference type="EMBL" id="JBHUMD010000029">
    <property type="protein sequence ID" value="MFD2603380.1"/>
    <property type="molecule type" value="Genomic_DNA"/>
</dbReference>
<evidence type="ECO:0000313" key="3">
    <source>
        <dbReference type="Proteomes" id="UP001597480"/>
    </source>
</evidence>
<dbReference type="PROSITE" id="PS51257">
    <property type="entry name" value="PROKAR_LIPOPROTEIN"/>
    <property type="match status" value="1"/>
</dbReference>